<keyword evidence="3" id="KW-1185">Reference proteome</keyword>
<dbReference type="RefSeq" id="WP_140504098.1">
    <property type="nucleotide sequence ID" value="NZ_RCZH01000002.1"/>
</dbReference>
<proteinExistence type="predicted"/>
<dbReference type="EMBL" id="RCZH01000002">
    <property type="protein sequence ID" value="TPG44696.1"/>
    <property type="molecule type" value="Genomic_DNA"/>
</dbReference>
<sequence>MKKIVFYFLLLTSFVSKAQINVSFYADPDELKQLKTRPLLVEIIEEDEDVLKKLDKPKKAEELADYKKFIVDFNRDFKVYAQKYWTFTNQMEFKTSTEIKALQKAKNKSYAILRLVQLNDKGYWGVKTNQNVPAIAFTRIESNIIKTDSKIYLPSRNLNNDKSLSEADYKYALTILQANVDWIITNDKVLNFDKYAEKMAKENVSRLKGKTLLVEDNMLAKGRTKEAAIKNYGGDLKFVPESELNDALVNKSKNTAVVYTAPYGIVKSNAPFVSFSTIVYFKIIVDCETNEILWLYMPGAMNWGANMSNQLTEGEFKVMADLKII</sequence>
<dbReference type="AlphaFoldDB" id="A0A502F6U7"/>
<organism evidence="2 3">
    <name type="scientific">Flavobacterium pectinovorum</name>
    <dbReference type="NCBI Taxonomy" id="29533"/>
    <lineage>
        <taxon>Bacteria</taxon>
        <taxon>Pseudomonadati</taxon>
        <taxon>Bacteroidota</taxon>
        <taxon>Flavobacteriia</taxon>
        <taxon>Flavobacteriales</taxon>
        <taxon>Flavobacteriaceae</taxon>
        <taxon>Flavobacterium</taxon>
    </lineage>
</organism>
<keyword evidence="1" id="KW-0732">Signal</keyword>
<dbReference type="Proteomes" id="UP000319700">
    <property type="component" value="Unassembled WGS sequence"/>
</dbReference>
<gene>
    <name evidence="2" type="ORF">EAH81_04290</name>
</gene>
<reference evidence="2 3" key="1">
    <citation type="journal article" date="2019" name="Environ. Microbiol.">
        <title>Species interactions and distinct microbial communities in high Arctic permafrost affected cryosols are associated with the CH4 and CO2 gas fluxes.</title>
        <authorList>
            <person name="Altshuler I."/>
            <person name="Hamel J."/>
            <person name="Turney S."/>
            <person name="Magnuson E."/>
            <person name="Levesque R."/>
            <person name="Greer C."/>
            <person name="Whyte L.G."/>
        </authorList>
    </citation>
    <scope>NUCLEOTIDE SEQUENCE [LARGE SCALE GENOMIC DNA]</scope>
    <source>
        <strain evidence="2 3">42</strain>
    </source>
</reference>
<evidence type="ECO:0000313" key="3">
    <source>
        <dbReference type="Proteomes" id="UP000319700"/>
    </source>
</evidence>
<comment type="caution">
    <text evidence="2">The sequence shown here is derived from an EMBL/GenBank/DDBJ whole genome shotgun (WGS) entry which is preliminary data.</text>
</comment>
<dbReference type="OrthoDB" id="1316617at2"/>
<evidence type="ECO:0000256" key="1">
    <source>
        <dbReference type="SAM" id="SignalP"/>
    </source>
</evidence>
<feature type="chain" id="PRO_5021450648" evidence="1">
    <location>
        <begin position="19"/>
        <end position="325"/>
    </location>
</feature>
<name>A0A502F6U7_9FLAO</name>
<accession>A0A502F6U7</accession>
<protein>
    <submittedName>
        <fullName evidence="2">Uncharacterized protein</fullName>
    </submittedName>
</protein>
<feature type="signal peptide" evidence="1">
    <location>
        <begin position="1"/>
        <end position="18"/>
    </location>
</feature>
<evidence type="ECO:0000313" key="2">
    <source>
        <dbReference type="EMBL" id="TPG44696.1"/>
    </source>
</evidence>